<gene>
    <name evidence="3" type="ORF">ESZ50_04600</name>
</gene>
<evidence type="ECO:0000256" key="1">
    <source>
        <dbReference type="ARBA" id="ARBA00010562"/>
    </source>
</evidence>
<name>A0A6C2CA02_9LACO</name>
<comment type="similarity">
    <text evidence="1">Belongs to the RelB/DinJ antitoxin family.</text>
</comment>
<keyword evidence="2" id="KW-1277">Toxin-antitoxin system</keyword>
<dbReference type="NCBIfam" id="TIGR02384">
    <property type="entry name" value="RelB_DinJ"/>
    <property type="match status" value="1"/>
</dbReference>
<dbReference type="Pfam" id="PF04221">
    <property type="entry name" value="RelB"/>
    <property type="match status" value="1"/>
</dbReference>
<protein>
    <submittedName>
        <fullName evidence="3">Type II toxin-antitoxin system RelB/DinJ family antitoxin</fullName>
    </submittedName>
</protein>
<dbReference type="InterPro" id="IPR007337">
    <property type="entry name" value="RelB/DinJ"/>
</dbReference>
<dbReference type="AlphaFoldDB" id="A0A6C2CA02"/>
<keyword evidence="4" id="KW-1185">Reference proteome</keyword>
<dbReference type="EMBL" id="SDGZ01000013">
    <property type="protein sequence ID" value="TYC49875.1"/>
    <property type="molecule type" value="Genomic_DNA"/>
</dbReference>
<accession>A0A6C2CA02</accession>
<organism evidence="3 4">
    <name type="scientific">Weissella muntiaci</name>
    <dbReference type="NCBI Taxonomy" id="2508881"/>
    <lineage>
        <taxon>Bacteria</taxon>
        <taxon>Bacillati</taxon>
        <taxon>Bacillota</taxon>
        <taxon>Bacilli</taxon>
        <taxon>Lactobacillales</taxon>
        <taxon>Lactobacillaceae</taxon>
        <taxon>Weissella</taxon>
    </lineage>
</organism>
<comment type="caution">
    <text evidence="3">The sequence shown here is derived from an EMBL/GenBank/DDBJ whole genome shotgun (WGS) entry which is preliminary data.</text>
</comment>
<dbReference type="PANTHER" id="PTHR38781">
    <property type="entry name" value="ANTITOXIN DINJ-RELATED"/>
    <property type="match status" value="1"/>
</dbReference>
<dbReference type="RefSeq" id="WP_148622434.1">
    <property type="nucleotide sequence ID" value="NZ_SDGZ01000013.1"/>
</dbReference>
<reference evidence="3 4" key="1">
    <citation type="submission" date="2019-01" db="EMBL/GenBank/DDBJ databases">
        <title>Weissella sp. nov., a novel lactic acid bacterium isolated from animal feces.</title>
        <authorList>
            <person name="Wang L.-T."/>
        </authorList>
    </citation>
    <scope>NUCLEOTIDE SEQUENCE [LARGE SCALE GENOMIC DNA]</scope>
    <source>
        <strain evidence="3 4">8H-2</strain>
    </source>
</reference>
<evidence type="ECO:0000256" key="2">
    <source>
        <dbReference type="ARBA" id="ARBA00022649"/>
    </source>
</evidence>
<proteinExistence type="inferred from homology"/>
<dbReference type="Gene3D" id="1.10.1220.10">
    <property type="entry name" value="Met repressor-like"/>
    <property type="match status" value="1"/>
</dbReference>
<evidence type="ECO:0000313" key="3">
    <source>
        <dbReference type="EMBL" id="TYC49875.1"/>
    </source>
</evidence>
<dbReference type="Proteomes" id="UP000371977">
    <property type="component" value="Unassembled WGS sequence"/>
</dbReference>
<sequence length="53" mass="6080">MAEKLVQIRIDKEIKERSDKVFNSSGITTQVAIKMFLMQVAKTGETPFDDLFM</sequence>
<dbReference type="GO" id="GO:0006355">
    <property type="term" value="P:regulation of DNA-templated transcription"/>
    <property type="evidence" value="ECO:0007669"/>
    <property type="project" value="InterPro"/>
</dbReference>
<dbReference type="PANTHER" id="PTHR38781:SF1">
    <property type="entry name" value="ANTITOXIN DINJ-RELATED"/>
    <property type="match status" value="1"/>
</dbReference>
<evidence type="ECO:0000313" key="4">
    <source>
        <dbReference type="Proteomes" id="UP000371977"/>
    </source>
</evidence>
<dbReference type="GO" id="GO:0006351">
    <property type="term" value="P:DNA-templated transcription"/>
    <property type="evidence" value="ECO:0007669"/>
    <property type="project" value="TreeGrafter"/>
</dbReference>
<dbReference type="InterPro" id="IPR013321">
    <property type="entry name" value="Arc_rbn_hlx_hlx"/>
</dbReference>
<dbReference type="OrthoDB" id="9804867at2"/>